<comment type="caution">
    <text evidence="3">The sequence shown here is derived from an EMBL/GenBank/DDBJ whole genome shotgun (WGS) entry which is preliminary data.</text>
</comment>
<evidence type="ECO:0000256" key="1">
    <source>
        <dbReference type="ARBA" id="ARBA00006484"/>
    </source>
</evidence>
<evidence type="ECO:0000313" key="3">
    <source>
        <dbReference type="EMBL" id="ONH25103.1"/>
    </source>
</evidence>
<dbReference type="GO" id="GO:0006633">
    <property type="term" value="P:fatty acid biosynthetic process"/>
    <property type="evidence" value="ECO:0007669"/>
    <property type="project" value="TreeGrafter"/>
</dbReference>
<dbReference type="OrthoDB" id="3566316at2"/>
<dbReference type="AlphaFoldDB" id="A0A1V2I3P1"/>
<dbReference type="InterPro" id="IPR002347">
    <property type="entry name" value="SDR_fam"/>
</dbReference>
<dbReference type="PRINTS" id="PR00081">
    <property type="entry name" value="GDHRDH"/>
</dbReference>
<dbReference type="InterPro" id="IPR036291">
    <property type="entry name" value="NAD(P)-bd_dom_sf"/>
</dbReference>
<dbReference type="RefSeq" id="WP_076820449.1">
    <property type="nucleotide sequence ID" value="NZ_MOMC01000063.1"/>
</dbReference>
<protein>
    <submittedName>
        <fullName evidence="3">Short-chain dehydrogenase</fullName>
    </submittedName>
</protein>
<dbReference type="PANTHER" id="PTHR42760:SF122">
    <property type="entry name" value="NAD(P)-BINDING PROTEIN"/>
    <property type="match status" value="1"/>
</dbReference>
<dbReference type="PANTHER" id="PTHR42760">
    <property type="entry name" value="SHORT-CHAIN DEHYDROGENASES/REDUCTASES FAMILY MEMBER"/>
    <property type="match status" value="1"/>
</dbReference>
<gene>
    <name evidence="3" type="ORF">BL253_28365</name>
</gene>
<dbReference type="SUPFAM" id="SSF51735">
    <property type="entry name" value="NAD(P)-binding Rossmann-fold domains"/>
    <property type="match status" value="1"/>
</dbReference>
<dbReference type="GO" id="GO:0016616">
    <property type="term" value="F:oxidoreductase activity, acting on the CH-OH group of donors, NAD or NADP as acceptor"/>
    <property type="evidence" value="ECO:0007669"/>
    <property type="project" value="TreeGrafter"/>
</dbReference>
<evidence type="ECO:0000256" key="2">
    <source>
        <dbReference type="ARBA" id="ARBA00023002"/>
    </source>
</evidence>
<keyword evidence="4" id="KW-1185">Reference proteome</keyword>
<reference evidence="4" key="1">
    <citation type="submission" date="2016-10" db="EMBL/GenBank/DDBJ databases">
        <title>Frankia sp. NRRL B-16386 Genome sequencing.</title>
        <authorList>
            <person name="Ghodhbane-Gtari F."/>
            <person name="Swanson E."/>
            <person name="Gueddou A."/>
            <person name="Hezbri K."/>
            <person name="Ktari K."/>
            <person name="Nouioui I."/>
            <person name="Morris K."/>
            <person name="Simpson S."/>
            <person name="Abebe-Akele F."/>
            <person name="Thomas K."/>
            <person name="Gtari M."/>
            <person name="Tisa L.S."/>
        </authorList>
    </citation>
    <scope>NUCLEOTIDE SEQUENCE [LARGE SCALE GENOMIC DNA]</scope>
    <source>
        <strain evidence="4">NRRL B-16386</strain>
    </source>
</reference>
<accession>A0A1V2I3P1</accession>
<keyword evidence="2" id="KW-0560">Oxidoreductase</keyword>
<dbReference type="CDD" id="cd05233">
    <property type="entry name" value="SDR_c"/>
    <property type="match status" value="1"/>
</dbReference>
<evidence type="ECO:0000313" key="4">
    <source>
        <dbReference type="Proteomes" id="UP000188929"/>
    </source>
</evidence>
<dbReference type="STRING" id="1834516.BL253_28365"/>
<dbReference type="Gene3D" id="3.40.50.720">
    <property type="entry name" value="NAD(P)-binding Rossmann-like Domain"/>
    <property type="match status" value="1"/>
</dbReference>
<dbReference type="EMBL" id="MOMC01000063">
    <property type="protein sequence ID" value="ONH25103.1"/>
    <property type="molecule type" value="Genomic_DNA"/>
</dbReference>
<comment type="similarity">
    <text evidence="1">Belongs to the short-chain dehydrogenases/reductases (SDR) family.</text>
</comment>
<dbReference type="Proteomes" id="UP000188929">
    <property type="component" value="Unassembled WGS sequence"/>
</dbReference>
<sequence length="280" mass="28554">MAQRRGRVEGKVAIVTGAGSTPGPGMATGRACAIVLAREGAQVLLADIRRERAEETREIIEGEGGTAAVFAGDMTSAADCDAMVGAALDAFGTVDILINNIGVAHAGNVVDTSEAVWDRILGLSLKTMFLASKSAVPVMAAKGAGAIVNIGSITGSRGGNYVGYAAAKGGVNALTVDMAFSHGRQGIRVNALAPGHITTPLLYSVNGVNPETEYRQRLAAASNLLGTNGDGWDVGWAATFLASDEARWITGVVLPVDGGVMAVTPLMMLGHMQAEPPPAG</sequence>
<dbReference type="Pfam" id="PF13561">
    <property type="entry name" value="adh_short_C2"/>
    <property type="match status" value="1"/>
</dbReference>
<dbReference type="PRINTS" id="PR00080">
    <property type="entry name" value="SDRFAMILY"/>
</dbReference>
<proteinExistence type="inferred from homology"/>
<dbReference type="GO" id="GO:0048038">
    <property type="term" value="F:quinone binding"/>
    <property type="evidence" value="ECO:0007669"/>
    <property type="project" value="TreeGrafter"/>
</dbReference>
<dbReference type="FunFam" id="3.40.50.720:FF:000084">
    <property type="entry name" value="Short-chain dehydrogenase reductase"/>
    <property type="match status" value="1"/>
</dbReference>
<name>A0A1V2I3P1_9ACTN</name>
<organism evidence="3 4">
    <name type="scientific">Pseudofrankia asymbiotica</name>
    <dbReference type="NCBI Taxonomy" id="1834516"/>
    <lineage>
        <taxon>Bacteria</taxon>
        <taxon>Bacillati</taxon>
        <taxon>Actinomycetota</taxon>
        <taxon>Actinomycetes</taxon>
        <taxon>Frankiales</taxon>
        <taxon>Frankiaceae</taxon>
        <taxon>Pseudofrankia</taxon>
    </lineage>
</organism>